<dbReference type="RefSeq" id="XP_031028034.1">
    <property type="nucleotide sequence ID" value="XM_031166238.1"/>
</dbReference>
<evidence type="ECO:0000256" key="2">
    <source>
        <dbReference type="ARBA" id="ARBA00023002"/>
    </source>
</evidence>
<evidence type="ECO:0000259" key="6">
    <source>
        <dbReference type="Pfam" id="PF00171"/>
    </source>
</evidence>
<organism evidence="7 8">
    <name type="scientific">Synchytrium microbalum</name>
    <dbReference type="NCBI Taxonomy" id="1806994"/>
    <lineage>
        <taxon>Eukaryota</taxon>
        <taxon>Fungi</taxon>
        <taxon>Fungi incertae sedis</taxon>
        <taxon>Chytridiomycota</taxon>
        <taxon>Chytridiomycota incertae sedis</taxon>
        <taxon>Chytridiomycetes</taxon>
        <taxon>Synchytriales</taxon>
        <taxon>Synchytriaceae</taxon>
        <taxon>Synchytrium</taxon>
    </lineage>
</organism>
<dbReference type="InterPro" id="IPR015590">
    <property type="entry name" value="Aldehyde_DH_dom"/>
</dbReference>
<evidence type="ECO:0000256" key="4">
    <source>
        <dbReference type="RuleBase" id="RU003345"/>
    </source>
</evidence>
<gene>
    <name evidence="7" type="ORF">SmJEL517_g00308</name>
</gene>
<keyword evidence="5" id="KW-0812">Transmembrane</keyword>
<reference evidence="7 8" key="1">
    <citation type="journal article" date="2019" name="Sci. Rep.">
        <title>Comparative genomics of chytrid fungi reveal insights into the obligate biotrophic and pathogenic lifestyle of Synchytrium endobioticum.</title>
        <authorList>
            <person name="van de Vossenberg B.T.L.H."/>
            <person name="Warris S."/>
            <person name="Nguyen H.D.T."/>
            <person name="van Gent-Pelzer M.P.E."/>
            <person name="Joly D.L."/>
            <person name="van de Geest H.C."/>
            <person name="Bonants P.J.M."/>
            <person name="Smith D.S."/>
            <person name="Levesque C.A."/>
            <person name="van der Lee T.A.J."/>
        </authorList>
    </citation>
    <scope>NUCLEOTIDE SEQUENCE [LARGE SCALE GENOMIC DNA]</scope>
    <source>
        <strain evidence="7 8">JEL517</strain>
    </source>
</reference>
<evidence type="ECO:0000256" key="3">
    <source>
        <dbReference type="PROSITE-ProRule" id="PRU10007"/>
    </source>
</evidence>
<dbReference type="FunFam" id="3.40.309.10:FF:000024">
    <property type="entry name" value="Betaine aldehyde dehydrogenase"/>
    <property type="match status" value="1"/>
</dbReference>
<dbReference type="PROSITE" id="PS00070">
    <property type="entry name" value="ALDEHYDE_DEHYDR_CYS"/>
    <property type="match status" value="1"/>
</dbReference>
<dbReference type="EMBL" id="QEAO01000001">
    <property type="protein sequence ID" value="TPX38320.1"/>
    <property type="molecule type" value="Genomic_DNA"/>
</dbReference>
<dbReference type="Proteomes" id="UP000319731">
    <property type="component" value="Unassembled WGS sequence"/>
</dbReference>
<comment type="similarity">
    <text evidence="1 4">Belongs to the aldehyde dehydrogenase family.</text>
</comment>
<accession>A0A507C9Q9</accession>
<evidence type="ECO:0000313" key="8">
    <source>
        <dbReference type="Proteomes" id="UP000319731"/>
    </source>
</evidence>
<dbReference type="CDD" id="cd07098">
    <property type="entry name" value="ALDH_F15-22"/>
    <property type="match status" value="1"/>
</dbReference>
<dbReference type="GO" id="GO:0016620">
    <property type="term" value="F:oxidoreductase activity, acting on the aldehyde or oxo group of donors, NAD or NADP as acceptor"/>
    <property type="evidence" value="ECO:0007669"/>
    <property type="project" value="InterPro"/>
</dbReference>
<sequence length="642" mass="69671">MDHLLASIKTHLPDWLQQHSAEFEHLVKTNITRWMDILHVWIHEYIGNQTGITFIAIVTLVVSLAIFLGLGFVSGAIGGRFSNVDVPAPPEADLEWSGQPLSNPSIHHPTDKQIIICYDPATGQKLGERRAMTPTEILETVARARQAQREYAKTTFKKRRAILTTLLDWVVENQELVCRVTARDSGKTIVDASFGELLTTCEKLRWTIANGETVLAPEYRGGGGLVVAHKSARVEYTPIGVMGCIVSWNYPCHNVLGPIISALMAGNACVVKASEHVAWSSAYWQSIVRTVLRKHGIDDALVAIVNGWSDAGEALIGCADKITFIGSPGVGKLVMRKASETITPVVLELGGKDAAVICEDCDFDQVVQIAMRGTFQNCGQNCIGLERLVVHAKIYDKFVNEMERRISGLIQGPPLSSTKAVDCGAMTMSQASKNIQHLVDDAVKSGARLLVGGKPYKCPSYPSGQYFTPTLLVDVTPDMKIAKEEVFGPVAVVMKFKNDADAIRIVNACPFGLGSSVFTLNYSRGEKIAAALRTGMANVNDFGINYLCQSLPFGGVGISGIDRFAGVEGLRGNCHIRAITSDYYRYFGVRTGIPPLLQYPLSKTSDEFQKGLVEFLYGAGLSGKLRGIFGLLGAMVTGKAST</sequence>
<keyword evidence="8" id="KW-1185">Reference proteome</keyword>
<evidence type="ECO:0000313" key="7">
    <source>
        <dbReference type="EMBL" id="TPX38320.1"/>
    </source>
</evidence>
<dbReference type="AlphaFoldDB" id="A0A507C9Q9"/>
<dbReference type="InterPro" id="IPR016162">
    <property type="entry name" value="Ald_DH_N"/>
</dbReference>
<dbReference type="Pfam" id="PF00171">
    <property type="entry name" value="Aldedh"/>
    <property type="match status" value="1"/>
</dbReference>
<dbReference type="Gene3D" id="3.40.309.10">
    <property type="entry name" value="Aldehyde Dehydrogenase, Chain A, domain 2"/>
    <property type="match status" value="1"/>
</dbReference>
<comment type="caution">
    <text evidence="7">The sequence shown here is derived from an EMBL/GenBank/DDBJ whole genome shotgun (WGS) entry which is preliminary data.</text>
</comment>
<dbReference type="OrthoDB" id="310895at2759"/>
<keyword evidence="5" id="KW-0472">Membrane</keyword>
<keyword evidence="5" id="KW-1133">Transmembrane helix</keyword>
<evidence type="ECO:0000256" key="1">
    <source>
        <dbReference type="ARBA" id="ARBA00009986"/>
    </source>
</evidence>
<dbReference type="STRING" id="1806994.A0A507C9Q9"/>
<feature type="domain" description="Aldehyde dehydrogenase" evidence="6">
    <location>
        <begin position="112"/>
        <end position="577"/>
    </location>
</feature>
<dbReference type="InterPro" id="IPR029510">
    <property type="entry name" value="Ald_DH_CS_GLU"/>
</dbReference>
<dbReference type="SUPFAM" id="SSF53720">
    <property type="entry name" value="ALDH-like"/>
    <property type="match status" value="1"/>
</dbReference>
<feature type="transmembrane region" description="Helical" evidence="5">
    <location>
        <begin position="52"/>
        <end position="73"/>
    </location>
</feature>
<dbReference type="PROSITE" id="PS00687">
    <property type="entry name" value="ALDEHYDE_DEHYDR_GLU"/>
    <property type="match status" value="1"/>
</dbReference>
<proteinExistence type="inferred from homology"/>
<dbReference type="InterPro" id="IPR016160">
    <property type="entry name" value="Ald_DH_CS_CYS"/>
</dbReference>
<protein>
    <recommendedName>
        <fullName evidence="6">Aldehyde dehydrogenase domain-containing protein</fullName>
    </recommendedName>
</protein>
<dbReference type="InterPro" id="IPR016163">
    <property type="entry name" value="Ald_DH_C"/>
</dbReference>
<evidence type="ECO:0000256" key="5">
    <source>
        <dbReference type="SAM" id="Phobius"/>
    </source>
</evidence>
<dbReference type="GeneID" id="42001535"/>
<dbReference type="InterPro" id="IPR016161">
    <property type="entry name" value="Ald_DH/histidinol_DH"/>
</dbReference>
<dbReference type="Gene3D" id="3.40.605.10">
    <property type="entry name" value="Aldehyde Dehydrogenase, Chain A, domain 1"/>
    <property type="match status" value="1"/>
</dbReference>
<dbReference type="PANTHER" id="PTHR11699">
    <property type="entry name" value="ALDEHYDE DEHYDROGENASE-RELATED"/>
    <property type="match status" value="1"/>
</dbReference>
<keyword evidence="2 4" id="KW-0560">Oxidoreductase</keyword>
<feature type="active site" evidence="3">
    <location>
        <position position="348"/>
    </location>
</feature>
<name>A0A507C9Q9_9FUNG</name>